<gene>
    <name evidence="1" type="ORF">SCALIN_C45_0148</name>
</gene>
<protein>
    <submittedName>
        <fullName evidence="1">Elongator protein 3/MiaB/NifB</fullName>
    </submittedName>
</protein>
<dbReference type="Proteomes" id="UP000218542">
    <property type="component" value="Unassembled WGS sequence"/>
</dbReference>
<organism evidence="1 2">
    <name type="scientific">Candidatus Scalindua japonica</name>
    <dbReference type="NCBI Taxonomy" id="1284222"/>
    <lineage>
        <taxon>Bacteria</taxon>
        <taxon>Pseudomonadati</taxon>
        <taxon>Planctomycetota</taxon>
        <taxon>Candidatus Brocadiia</taxon>
        <taxon>Candidatus Brocadiales</taxon>
        <taxon>Candidatus Scalinduaceae</taxon>
        <taxon>Candidatus Scalindua</taxon>
    </lineage>
</organism>
<evidence type="ECO:0000313" key="2">
    <source>
        <dbReference type="Proteomes" id="UP000218542"/>
    </source>
</evidence>
<reference evidence="1 2" key="1">
    <citation type="journal article" date="2017" name="Environ. Microbiol. Rep.">
        <title>Genetic diversity of marine anaerobic ammonium-oxidizing bacteria as revealed by genomic and proteomic analyses of 'Candidatus Scalindua japonica'.</title>
        <authorList>
            <person name="Oshiki M."/>
            <person name="Mizuto K."/>
            <person name="Kimura Z."/>
            <person name="Kindaichi T."/>
            <person name="Satoh H."/>
            <person name="Okabe S."/>
        </authorList>
    </citation>
    <scope>NUCLEOTIDE SEQUENCE [LARGE SCALE GENOMIC DNA]</scope>
    <source>
        <strain evidence="2">husup-a2</strain>
    </source>
</reference>
<evidence type="ECO:0000313" key="1">
    <source>
        <dbReference type="EMBL" id="GAX62990.1"/>
    </source>
</evidence>
<keyword evidence="2" id="KW-1185">Reference proteome</keyword>
<dbReference type="AlphaFoldDB" id="A0A286U4C1"/>
<sequence>MDSGKSINSFAPPIAENRESMERTLKKARGNVNEGKIIHGMVDKNALIYYELLLKTVPVISYDITSTMFGLDVEDIGYYKKNEYEYIILSSGMLKDRTSEFFRKQNSRVASFYKSVYSEKGVTLIKTISPTTYNQGDTFFIYKL</sequence>
<accession>A0A286U4C1</accession>
<proteinExistence type="predicted"/>
<name>A0A286U4C1_9BACT</name>
<comment type="caution">
    <text evidence="1">The sequence shown here is derived from an EMBL/GenBank/DDBJ whole genome shotgun (WGS) entry which is preliminary data.</text>
</comment>
<dbReference type="EMBL" id="BAOS01000045">
    <property type="protein sequence ID" value="GAX62990.1"/>
    <property type="molecule type" value="Genomic_DNA"/>
</dbReference>